<evidence type="ECO:0000256" key="1">
    <source>
        <dbReference type="SAM" id="Phobius"/>
    </source>
</evidence>
<protein>
    <submittedName>
        <fullName evidence="2">Uncharacterized protein</fullName>
    </submittedName>
</protein>
<comment type="caution">
    <text evidence="2">The sequence shown here is derived from an EMBL/GenBank/DDBJ whole genome shotgun (WGS) entry which is preliminary data.</text>
</comment>
<evidence type="ECO:0000313" key="2">
    <source>
        <dbReference type="EMBL" id="MFB9775294.1"/>
    </source>
</evidence>
<keyword evidence="1" id="KW-0812">Transmembrane</keyword>
<reference evidence="2 3" key="1">
    <citation type="submission" date="2024-09" db="EMBL/GenBank/DDBJ databases">
        <authorList>
            <person name="Sun Q."/>
            <person name="Mori K."/>
        </authorList>
    </citation>
    <scope>NUCLEOTIDE SEQUENCE [LARGE SCALE GENOMIC DNA]</scope>
    <source>
        <strain evidence="2 3">JCM 11683</strain>
    </source>
</reference>
<feature type="transmembrane region" description="Helical" evidence="1">
    <location>
        <begin position="12"/>
        <end position="37"/>
    </location>
</feature>
<sequence>MQQPVITGSVRSALRILTVCIGVLALGLVLIAASYGISAIDYAIQDSAGEPGPAPAIVDMTAVAGQAVLLIGSVAAIASYAAFLGELRRTSGPAR</sequence>
<dbReference type="Proteomes" id="UP001589707">
    <property type="component" value="Unassembled WGS sequence"/>
</dbReference>
<keyword evidence="1" id="KW-0472">Membrane</keyword>
<accession>A0ABV5X008</accession>
<keyword evidence="1" id="KW-1133">Transmembrane helix</keyword>
<name>A0ABV5X008_9MICO</name>
<dbReference type="RefSeq" id="WP_376838296.1">
    <property type="nucleotide sequence ID" value="NZ_JBHMAU010000023.1"/>
</dbReference>
<gene>
    <name evidence="2" type="ORF">ACFFN1_02530</name>
</gene>
<organism evidence="2 3">
    <name type="scientific">Brevibacterium otitidis</name>
    <dbReference type="NCBI Taxonomy" id="53364"/>
    <lineage>
        <taxon>Bacteria</taxon>
        <taxon>Bacillati</taxon>
        <taxon>Actinomycetota</taxon>
        <taxon>Actinomycetes</taxon>
        <taxon>Micrococcales</taxon>
        <taxon>Brevibacteriaceae</taxon>
        <taxon>Brevibacterium</taxon>
    </lineage>
</organism>
<keyword evidence="3" id="KW-1185">Reference proteome</keyword>
<proteinExistence type="predicted"/>
<dbReference type="EMBL" id="JBHMAU010000023">
    <property type="protein sequence ID" value="MFB9775294.1"/>
    <property type="molecule type" value="Genomic_DNA"/>
</dbReference>
<feature type="transmembrane region" description="Helical" evidence="1">
    <location>
        <begin position="57"/>
        <end position="85"/>
    </location>
</feature>
<evidence type="ECO:0000313" key="3">
    <source>
        <dbReference type="Proteomes" id="UP001589707"/>
    </source>
</evidence>